<organism evidence="2 3">
    <name type="scientific">Araneus ventricosus</name>
    <name type="common">Orbweaver spider</name>
    <name type="synonym">Epeira ventricosa</name>
    <dbReference type="NCBI Taxonomy" id="182803"/>
    <lineage>
        <taxon>Eukaryota</taxon>
        <taxon>Metazoa</taxon>
        <taxon>Ecdysozoa</taxon>
        <taxon>Arthropoda</taxon>
        <taxon>Chelicerata</taxon>
        <taxon>Arachnida</taxon>
        <taxon>Araneae</taxon>
        <taxon>Araneomorphae</taxon>
        <taxon>Entelegynae</taxon>
        <taxon>Araneoidea</taxon>
        <taxon>Araneidae</taxon>
        <taxon>Araneus</taxon>
    </lineage>
</organism>
<name>A0A4Y2J9Y8_ARAVE</name>
<feature type="region of interest" description="Disordered" evidence="1">
    <location>
        <begin position="1"/>
        <end position="44"/>
    </location>
</feature>
<proteinExistence type="predicted"/>
<dbReference type="Proteomes" id="UP000499080">
    <property type="component" value="Unassembled WGS sequence"/>
</dbReference>
<dbReference type="EMBL" id="BGPR01109473">
    <property type="protein sequence ID" value="GBM86062.1"/>
    <property type="molecule type" value="Genomic_DNA"/>
</dbReference>
<evidence type="ECO:0000256" key="1">
    <source>
        <dbReference type="SAM" id="MobiDB-lite"/>
    </source>
</evidence>
<protein>
    <submittedName>
        <fullName evidence="2">Uncharacterized protein</fullName>
    </submittedName>
</protein>
<sequence>MHSNSAVGRTGDVSAQLPHEPAGTGGRPSEGGGNAPHHGSRVLPQCRPPVHFWRRGARLFLYGSGGLFDGFIPAHPSTEAYNLQHSKLIAEKIFNFKSKIQDVTKEYQK</sequence>
<feature type="compositionally biased region" description="Gly residues" evidence="1">
    <location>
        <begin position="23"/>
        <end position="34"/>
    </location>
</feature>
<evidence type="ECO:0000313" key="3">
    <source>
        <dbReference type="Proteomes" id="UP000499080"/>
    </source>
</evidence>
<accession>A0A4Y2J9Y8</accession>
<keyword evidence="3" id="KW-1185">Reference proteome</keyword>
<evidence type="ECO:0000313" key="2">
    <source>
        <dbReference type="EMBL" id="GBM86062.1"/>
    </source>
</evidence>
<gene>
    <name evidence="2" type="ORF">AVEN_226094_1</name>
</gene>
<comment type="caution">
    <text evidence="2">The sequence shown here is derived from an EMBL/GenBank/DDBJ whole genome shotgun (WGS) entry which is preliminary data.</text>
</comment>
<reference evidence="2 3" key="1">
    <citation type="journal article" date="2019" name="Sci. Rep.">
        <title>Orb-weaving spider Araneus ventricosus genome elucidates the spidroin gene catalogue.</title>
        <authorList>
            <person name="Kono N."/>
            <person name="Nakamura H."/>
            <person name="Ohtoshi R."/>
            <person name="Moran D.A.P."/>
            <person name="Shinohara A."/>
            <person name="Yoshida Y."/>
            <person name="Fujiwara M."/>
            <person name="Mori M."/>
            <person name="Tomita M."/>
            <person name="Arakawa K."/>
        </authorList>
    </citation>
    <scope>NUCLEOTIDE SEQUENCE [LARGE SCALE GENOMIC DNA]</scope>
</reference>
<dbReference type="AlphaFoldDB" id="A0A4Y2J9Y8"/>